<sequence>MQIEHPTITQMERTGYANLVDQEEHFGIDYFGDEILSGDEYVEDENGELVLKDNLEKYLSKFYGFTFSEA</sequence>
<keyword evidence="2" id="KW-1185">Reference proteome</keyword>
<evidence type="ECO:0000313" key="1">
    <source>
        <dbReference type="EMBL" id="WLR44516.1"/>
    </source>
</evidence>
<accession>A0ABY9JYP4</accession>
<geneLocation type="plasmid" evidence="1 2">
    <name>unnamed2</name>
</geneLocation>
<dbReference type="SUPFAM" id="SSF160713">
    <property type="entry name" value="YqaI-like"/>
    <property type="match status" value="1"/>
</dbReference>
<dbReference type="RefSeq" id="WP_226540807.1">
    <property type="nucleotide sequence ID" value="NZ_CP129015.1"/>
</dbReference>
<dbReference type="Pfam" id="PF09466">
    <property type="entry name" value="Yqai"/>
    <property type="match status" value="1"/>
</dbReference>
<protein>
    <recommendedName>
        <fullName evidence="3">YqaI-like protein</fullName>
    </recommendedName>
</protein>
<dbReference type="InterPro" id="IPR023118">
    <property type="entry name" value="YqaI_dom_sf"/>
</dbReference>
<organism evidence="1 2">
    <name type="scientific">Bacillus carboniphilus</name>
    <dbReference type="NCBI Taxonomy" id="86663"/>
    <lineage>
        <taxon>Bacteria</taxon>
        <taxon>Bacillati</taxon>
        <taxon>Bacillota</taxon>
        <taxon>Bacilli</taxon>
        <taxon>Bacillales</taxon>
        <taxon>Bacillaceae</taxon>
        <taxon>Bacillus</taxon>
    </lineage>
</organism>
<evidence type="ECO:0008006" key="3">
    <source>
        <dbReference type="Google" id="ProtNLM"/>
    </source>
</evidence>
<dbReference type="EMBL" id="CP129015">
    <property type="protein sequence ID" value="WLR44516.1"/>
    <property type="molecule type" value="Genomic_DNA"/>
</dbReference>
<dbReference type="Gene3D" id="3.30.40.30">
    <property type="entry name" value="YqaI domain"/>
    <property type="match status" value="1"/>
</dbReference>
<gene>
    <name evidence="1" type="ORF">LC087_19305</name>
</gene>
<dbReference type="InterPro" id="IPR018474">
    <property type="entry name" value="Uncharacterised_Yqai"/>
</dbReference>
<name>A0ABY9JYP4_9BACI</name>
<evidence type="ECO:0000313" key="2">
    <source>
        <dbReference type="Proteomes" id="UP001197974"/>
    </source>
</evidence>
<reference evidence="1 2" key="1">
    <citation type="submission" date="2023-06" db="EMBL/GenBank/DDBJ databases">
        <title>Five Gram-positive bacteria isolated from mangrove sediments in Shenzhen, Guangdong, China.</title>
        <authorList>
            <person name="Yu S."/>
            <person name="Zheng W."/>
            <person name="Huang Y."/>
        </authorList>
    </citation>
    <scope>NUCLEOTIDE SEQUENCE [LARGE SCALE GENOMIC DNA]</scope>
    <source>
        <strain evidence="1 2">SaN35-3</strain>
        <plasmid evidence="1 2">unnamed2</plasmid>
    </source>
</reference>
<keyword evidence="1" id="KW-0614">Plasmid</keyword>
<dbReference type="Proteomes" id="UP001197974">
    <property type="component" value="Plasmid unnamed2"/>
</dbReference>
<proteinExistence type="predicted"/>